<comment type="caution">
    <text evidence="2">The sequence shown here is derived from an EMBL/GenBank/DDBJ whole genome shotgun (WGS) entry which is preliminary data.</text>
</comment>
<accession>A0A9E4N5X3</accession>
<feature type="region of interest" description="Disordered" evidence="1">
    <location>
        <begin position="170"/>
        <end position="190"/>
    </location>
</feature>
<dbReference type="InterPro" id="IPR022595">
    <property type="entry name" value="Enc34_ssDNA-bd"/>
</dbReference>
<feature type="compositionally biased region" description="Low complexity" evidence="1">
    <location>
        <begin position="175"/>
        <end position="190"/>
    </location>
</feature>
<evidence type="ECO:0000313" key="2">
    <source>
        <dbReference type="EMBL" id="MCG7948056.1"/>
    </source>
</evidence>
<proteinExistence type="predicted"/>
<dbReference type="EMBL" id="JAEPCM010000606">
    <property type="protein sequence ID" value="MCG7948056.1"/>
    <property type="molecule type" value="Genomic_DNA"/>
</dbReference>
<dbReference type="SUPFAM" id="SSF50249">
    <property type="entry name" value="Nucleic acid-binding proteins"/>
    <property type="match status" value="1"/>
</dbReference>
<dbReference type="AlphaFoldDB" id="A0A9E4N5X3"/>
<dbReference type="Proteomes" id="UP000886667">
    <property type="component" value="Unassembled WGS sequence"/>
</dbReference>
<reference evidence="2" key="1">
    <citation type="journal article" date="2021" name="Proc. Natl. Acad. Sci. U.S.A.">
        <title>Global biogeography of chemosynthetic symbionts reveals both localized and globally distributed symbiont groups. .</title>
        <authorList>
            <person name="Osvatic J.T."/>
            <person name="Wilkins L.G.E."/>
            <person name="Leibrecht L."/>
            <person name="Leray M."/>
            <person name="Zauner S."/>
            <person name="Polzin J."/>
            <person name="Camacho Y."/>
            <person name="Gros O."/>
            <person name="van Gils J.A."/>
            <person name="Eisen J.A."/>
            <person name="Petersen J.M."/>
            <person name="Yuen B."/>
        </authorList>
    </citation>
    <scope>NUCLEOTIDE SEQUENCE</scope>
    <source>
        <strain evidence="2">MAGclacostrist064TRANS</strain>
    </source>
</reference>
<dbReference type="Gene3D" id="2.40.50.140">
    <property type="entry name" value="Nucleic acid-binding proteins"/>
    <property type="match status" value="1"/>
</dbReference>
<protein>
    <submittedName>
        <fullName evidence="2">DUF2815 family protein</fullName>
    </submittedName>
</protein>
<evidence type="ECO:0000256" key="1">
    <source>
        <dbReference type="SAM" id="MobiDB-lite"/>
    </source>
</evidence>
<dbReference type="InterPro" id="IPR012340">
    <property type="entry name" value="NA-bd_OB-fold"/>
</dbReference>
<dbReference type="Pfam" id="PF10991">
    <property type="entry name" value="Enc34_ssDNA-bd"/>
    <property type="match status" value="1"/>
</dbReference>
<name>A0A9E4N5X3_9GAMM</name>
<sequence>MTTIVLKDVRLAFPHIFEPHEQSGKYNGLLILDPNTQADQLEELKAEIMKLVKEKWNGKITSPSQLKQFCLHDGAEKAQYDGFEGMMYISASNTAAPSVVDTDGRTPLTKAAGKPYSGCYVYGYLELWAQDNKYGKGINATLRGVQFYRDGDAFGGGRPLGVDEFEQLEPVNSPDDTGFGATGTDDGFFN</sequence>
<gene>
    <name evidence="2" type="ORF">JAZ07_17060</name>
</gene>
<evidence type="ECO:0000313" key="3">
    <source>
        <dbReference type="Proteomes" id="UP000886667"/>
    </source>
</evidence>
<organism evidence="2 3">
    <name type="scientific">Candidatus Thiodiazotropha taylori</name>
    <dbReference type="NCBI Taxonomy" id="2792791"/>
    <lineage>
        <taxon>Bacteria</taxon>
        <taxon>Pseudomonadati</taxon>
        <taxon>Pseudomonadota</taxon>
        <taxon>Gammaproteobacteria</taxon>
        <taxon>Chromatiales</taxon>
        <taxon>Sedimenticolaceae</taxon>
        <taxon>Candidatus Thiodiazotropha</taxon>
    </lineage>
</organism>